<evidence type="ECO:0000313" key="1">
    <source>
        <dbReference type="EMBL" id="AWV98440.1"/>
    </source>
</evidence>
<dbReference type="OrthoDB" id="893763at2"/>
<name>A0A2Z4GBL5_9BACT</name>
<reference evidence="1 2" key="1">
    <citation type="submission" date="2018-05" db="EMBL/GenBank/DDBJ databases">
        <title>Complete genome sequence of Arcticibacterium luteifluviistationis SM1504T, a cytophagaceae bacterium isolated from Arctic surface seawater.</title>
        <authorList>
            <person name="Li Y."/>
            <person name="Qin Q.-L."/>
        </authorList>
    </citation>
    <scope>NUCLEOTIDE SEQUENCE [LARGE SCALE GENOMIC DNA]</scope>
    <source>
        <strain evidence="1 2">SM1504</strain>
    </source>
</reference>
<dbReference type="AlphaFoldDB" id="A0A2Z4GBL5"/>
<dbReference type="RefSeq" id="WP_111371633.1">
    <property type="nucleotide sequence ID" value="NZ_CP029480.1"/>
</dbReference>
<evidence type="ECO:0000313" key="2">
    <source>
        <dbReference type="Proteomes" id="UP000249873"/>
    </source>
</evidence>
<protein>
    <submittedName>
        <fullName evidence="1">Uncharacterized protein</fullName>
    </submittedName>
</protein>
<organism evidence="1 2">
    <name type="scientific">Arcticibacterium luteifluviistationis</name>
    <dbReference type="NCBI Taxonomy" id="1784714"/>
    <lineage>
        <taxon>Bacteria</taxon>
        <taxon>Pseudomonadati</taxon>
        <taxon>Bacteroidota</taxon>
        <taxon>Cytophagia</taxon>
        <taxon>Cytophagales</taxon>
        <taxon>Leadbetterellaceae</taxon>
        <taxon>Arcticibacterium</taxon>
    </lineage>
</organism>
<gene>
    <name evidence="1" type="ORF">DJ013_09740</name>
</gene>
<dbReference type="Proteomes" id="UP000249873">
    <property type="component" value="Chromosome"/>
</dbReference>
<dbReference type="EMBL" id="CP029480">
    <property type="protein sequence ID" value="AWV98440.1"/>
    <property type="molecule type" value="Genomic_DNA"/>
</dbReference>
<proteinExistence type="predicted"/>
<keyword evidence="2" id="KW-1185">Reference proteome</keyword>
<accession>A0A2Z4GBL5</accession>
<sequence>MSVEDKKQNNDNSKDTFDDYFKSLEESILSKALGDTFHLPLDVKHPFVAPEGYFEALEATIVVNTLNNASYQLEANIAHPFTAPEEYFNTLEHNVFSATTEISSLQENIGHPFVAPVGYFDQLDEQIYSKTTDKVTESNSPFKMIWQNYGNIIRVAATLILVGFLGLSIYNNKEATASSEELTLAELNTESIYAYLQEENLSLDDFNTLDNAFEDTAFDVTNTTDTEELSEEELLQLIDFQFTDEI</sequence>
<dbReference type="KEGG" id="als:DJ013_09740"/>